<feature type="domain" description="Aminotransferase class V" evidence="2">
    <location>
        <begin position="64"/>
        <end position="332"/>
    </location>
</feature>
<dbReference type="OMA" id="EFAHHDG"/>
<dbReference type="PANTHER" id="PTHR43092:SF2">
    <property type="entry name" value="HERCYNYLCYSTEINE SULFOXIDE LYASE"/>
    <property type="match status" value="1"/>
</dbReference>
<dbReference type="PANTHER" id="PTHR43092">
    <property type="entry name" value="L-CYSTEINE DESULFHYDRASE"/>
    <property type="match status" value="1"/>
</dbReference>
<evidence type="ECO:0000256" key="1">
    <source>
        <dbReference type="ARBA" id="ARBA00022898"/>
    </source>
</evidence>
<comment type="caution">
    <text evidence="3">The sequence shown here is derived from an EMBL/GenBank/DDBJ whole genome shotgun (WGS) entry which is preliminary data.</text>
</comment>
<proteinExistence type="predicted"/>
<dbReference type="EMBL" id="CAJJDM010000093">
    <property type="protein sequence ID" value="CAD8092394.1"/>
    <property type="molecule type" value="Genomic_DNA"/>
</dbReference>
<evidence type="ECO:0000313" key="3">
    <source>
        <dbReference type="EMBL" id="CAD8092394.1"/>
    </source>
</evidence>
<dbReference type="Pfam" id="PF00266">
    <property type="entry name" value="Aminotran_5"/>
    <property type="match status" value="1"/>
</dbReference>
<accession>A0A8S1NYD7</accession>
<dbReference type="Proteomes" id="UP000688137">
    <property type="component" value="Unassembled WGS sequence"/>
</dbReference>
<dbReference type="AlphaFoldDB" id="A0A8S1NYD7"/>
<protein>
    <recommendedName>
        <fullName evidence="2">Aminotransferase class V domain-containing protein</fullName>
    </recommendedName>
</protein>
<organism evidence="3 4">
    <name type="scientific">Paramecium primaurelia</name>
    <dbReference type="NCBI Taxonomy" id="5886"/>
    <lineage>
        <taxon>Eukaryota</taxon>
        <taxon>Sar</taxon>
        <taxon>Alveolata</taxon>
        <taxon>Ciliophora</taxon>
        <taxon>Intramacronucleata</taxon>
        <taxon>Oligohymenophorea</taxon>
        <taxon>Peniculida</taxon>
        <taxon>Parameciidae</taxon>
        <taxon>Paramecium</taxon>
    </lineage>
</organism>
<keyword evidence="1" id="KW-0663">Pyridoxal phosphate</keyword>
<dbReference type="InterPro" id="IPR000192">
    <property type="entry name" value="Aminotrans_V_dom"/>
</dbReference>
<evidence type="ECO:0000313" key="4">
    <source>
        <dbReference type="Proteomes" id="UP000688137"/>
    </source>
</evidence>
<gene>
    <name evidence="3" type="ORF">PPRIM_AZ9-3.1.T0900165</name>
</gene>
<reference evidence="3" key="1">
    <citation type="submission" date="2021-01" db="EMBL/GenBank/DDBJ databases">
        <authorList>
            <consortium name="Genoscope - CEA"/>
            <person name="William W."/>
        </authorList>
    </citation>
    <scope>NUCLEOTIDE SEQUENCE</scope>
</reference>
<evidence type="ECO:0000259" key="2">
    <source>
        <dbReference type="Pfam" id="PF00266"/>
    </source>
</evidence>
<sequence>MIKSFGKELKEDFVIESGYTCVNHSSFGYIPKCVLKQRIENQLRFLQNPDSFIRYQIPKESPIVRKTAAEFLNANYNQCFFSSNSAESMNSIIKNLGLSDKDTILYLNIAYPMVQNVVKYMNTNHKVNVCRIELKVEDLKNEIILQQIEENMKTKKITVAILDNISSLPSIKLPTKEFVELCKKYDVISIIDGAHGAGISEINLKELDPDFFFTNLNKWAFCPCSVNLLYMKEKYLNQIHNNTISVFYGAGIEKEFEYYGTRDSSVILSVIDGINYINQFGLKQIIQYCENLAWEGSELVAKIWETELLVKDKTMHSAMVNVLIPHKDHSYILECQKTCFEKYNVFVVAFEFDGRSWARFSASLYNYLEDYEYAAKQFLNVLKKEG</sequence>
<keyword evidence="4" id="KW-1185">Reference proteome</keyword>
<name>A0A8S1NYD7_PARPR</name>